<dbReference type="Pfam" id="PF10733">
    <property type="entry name" value="DUF2525"/>
    <property type="match status" value="1"/>
</dbReference>
<dbReference type="GeneID" id="57343573"/>
<accession>A0A7Y6NAH9</accession>
<feature type="region of interest" description="Disordered" evidence="1">
    <location>
        <begin position="1"/>
        <end position="20"/>
    </location>
</feature>
<evidence type="ECO:0000313" key="3">
    <source>
        <dbReference type="Proteomes" id="UP000566985"/>
    </source>
</evidence>
<gene>
    <name evidence="2" type="ORF">HU668_00405</name>
</gene>
<dbReference type="Proteomes" id="UP000566985">
    <property type="component" value="Unassembled WGS sequence"/>
</dbReference>
<dbReference type="InterPro" id="IPR019669">
    <property type="entry name" value="Uncharacterised_YodD"/>
</dbReference>
<protein>
    <submittedName>
        <fullName evidence="2">DUF2525 domain-containing protein</fullName>
    </submittedName>
</protein>
<organism evidence="2 3">
    <name type="scientific">Pantoea brenneri</name>
    <dbReference type="NCBI Taxonomy" id="472694"/>
    <lineage>
        <taxon>Bacteria</taxon>
        <taxon>Pseudomonadati</taxon>
        <taxon>Pseudomonadota</taxon>
        <taxon>Gammaproteobacteria</taxon>
        <taxon>Enterobacterales</taxon>
        <taxon>Erwiniaceae</taxon>
        <taxon>Pantoea</taxon>
    </lineage>
</organism>
<dbReference type="EMBL" id="JABWPM010000001">
    <property type="protein sequence ID" value="NUY94915.1"/>
    <property type="molecule type" value="Genomic_DNA"/>
</dbReference>
<evidence type="ECO:0000256" key="1">
    <source>
        <dbReference type="SAM" id="MobiDB-lite"/>
    </source>
</evidence>
<dbReference type="AlphaFoldDB" id="A0A7Y6NAH9"/>
<name>A0A7Y6NAH9_9GAMM</name>
<evidence type="ECO:0000313" key="2">
    <source>
        <dbReference type="EMBL" id="NUY94915.1"/>
    </source>
</evidence>
<feature type="region of interest" description="Disordered" evidence="1">
    <location>
        <begin position="31"/>
        <end position="53"/>
    </location>
</feature>
<reference evidence="2 3" key="1">
    <citation type="submission" date="2020-05" db="EMBL/GenBank/DDBJ databases">
        <title>Whole Genome Sequences of Enterobacteriales Associated with the International Space Station.</title>
        <authorList>
            <person name="Bharadwaj A."/>
            <person name="Daudu R."/>
            <person name="Singh N."/>
            <person name="Wood J."/>
            <person name="Debieu M."/>
            <person name="Mason C."/>
            <person name="Wang C."/>
            <person name="Venkateswaran K."/>
        </authorList>
    </citation>
    <scope>NUCLEOTIDE SEQUENCE [LARGE SCALE GENOMIC DNA]</scope>
    <source>
        <strain evidence="2 3">IF5SW-B1</strain>
    </source>
</reference>
<dbReference type="RefSeq" id="WP_069729194.1">
    <property type="nucleotide sequence ID" value="NZ_JABWPE010000012.1"/>
</dbReference>
<proteinExistence type="predicted"/>
<sequence>MTGEKQHTEPSQSAMNVDVDRLLEALQAGNAAEMQESMAQPPVADQRPAPQLLQRGTELADAFEMDICDCRSCEANR</sequence>
<comment type="caution">
    <text evidence="2">The sequence shown here is derived from an EMBL/GenBank/DDBJ whole genome shotgun (WGS) entry which is preliminary data.</text>
</comment>